<dbReference type="EMBL" id="JACXIY010000042">
    <property type="protein sequence ID" value="MBD2872175.1"/>
    <property type="molecule type" value="Genomic_DNA"/>
</dbReference>
<gene>
    <name evidence="8" type="ORF">IDH41_26690</name>
</gene>
<evidence type="ECO:0000256" key="1">
    <source>
        <dbReference type="ARBA" id="ARBA00022475"/>
    </source>
</evidence>
<dbReference type="InterPro" id="IPR050490">
    <property type="entry name" value="Bact_solute-bd_prot1"/>
</dbReference>
<dbReference type="Pfam" id="PF01547">
    <property type="entry name" value="SBP_bac_1"/>
    <property type="match status" value="1"/>
</dbReference>
<name>A0A927CRI2_9BACL</name>
<dbReference type="InterPro" id="IPR006059">
    <property type="entry name" value="SBP"/>
</dbReference>
<evidence type="ECO:0000313" key="8">
    <source>
        <dbReference type="EMBL" id="MBD2872175.1"/>
    </source>
</evidence>
<feature type="region of interest" description="Disordered" evidence="6">
    <location>
        <begin position="36"/>
        <end position="66"/>
    </location>
</feature>
<accession>A0A927CRI2</accession>
<keyword evidence="9" id="KW-1185">Reference proteome</keyword>
<comment type="caution">
    <text evidence="8">The sequence shown here is derived from an EMBL/GenBank/DDBJ whole genome shotgun (WGS) entry which is preliminary data.</text>
</comment>
<dbReference type="PANTHER" id="PTHR43649">
    <property type="entry name" value="ARABINOSE-BINDING PROTEIN-RELATED"/>
    <property type="match status" value="1"/>
</dbReference>
<dbReference type="Proteomes" id="UP000632125">
    <property type="component" value="Unassembled WGS sequence"/>
</dbReference>
<sequence length="530" mass="59270">MLTNRQRGGKLAGLLILIMMLTVTACSGSGNGNGNGNGGAPAGDQTTGDTGNKSGGAPKKLSVSMFDRGQVSSDEGTYEENRWVDWIREQTGIEVTFAPVPRNKAQDTLNIMIASGQAPDLIWEYDRNYIGRLVSQGAIQPIGDYIEKYSISYKKYLEQNPELVPYLNFNGEMYAVASKRAITAVANHAMWIRQDWLDELNLKAPTTIEELVEVAKKFKEHYPDSTPIVGGNKSDIYAALHGAVFNHWYLEDGKMKLGATLDRYADAIALEKELYDLGLVDREYLTDTTNQRSNQLWTTGKAGILLGQWSNEPLNRDLLTTVPDARPVPLEAVSTKNGHYGTYQEAPPLFFIAFSKDMKDPETAVRYLDWLVDKGWFTLMNGMEDVHYEMADGVPKQLDGAKFEKEVRYAAEYAVLRQDNVKAEDLPLKAAGDPLSQQIAQLSADALNTAMLHEFRRDIPFQPNFDEINEIRSTFDTFLNEIRAKATTQGPKYTAEWALGEIRKEWERLGGAKAEEIAGAWYEENKASFE</sequence>
<evidence type="ECO:0000256" key="3">
    <source>
        <dbReference type="ARBA" id="ARBA00023136"/>
    </source>
</evidence>
<feature type="signal peptide" evidence="7">
    <location>
        <begin position="1"/>
        <end position="25"/>
    </location>
</feature>
<dbReference type="Gene3D" id="3.40.190.10">
    <property type="entry name" value="Periplasmic binding protein-like II"/>
    <property type="match status" value="2"/>
</dbReference>
<dbReference type="PANTHER" id="PTHR43649:SF33">
    <property type="entry name" value="POLYGALACTURONAN_RHAMNOGALACTURONAN-BINDING PROTEIN YTCQ"/>
    <property type="match status" value="1"/>
</dbReference>
<evidence type="ECO:0000256" key="7">
    <source>
        <dbReference type="SAM" id="SignalP"/>
    </source>
</evidence>
<evidence type="ECO:0000256" key="5">
    <source>
        <dbReference type="ARBA" id="ARBA00023288"/>
    </source>
</evidence>
<proteinExistence type="predicted"/>
<evidence type="ECO:0000256" key="6">
    <source>
        <dbReference type="SAM" id="MobiDB-lite"/>
    </source>
</evidence>
<dbReference type="PROSITE" id="PS51257">
    <property type="entry name" value="PROKAR_LIPOPROTEIN"/>
    <property type="match status" value="1"/>
</dbReference>
<feature type="chain" id="PRO_5038060429" evidence="7">
    <location>
        <begin position="26"/>
        <end position="530"/>
    </location>
</feature>
<evidence type="ECO:0000313" key="9">
    <source>
        <dbReference type="Proteomes" id="UP000632125"/>
    </source>
</evidence>
<keyword evidence="5" id="KW-0449">Lipoprotein</keyword>
<keyword evidence="4" id="KW-0564">Palmitate</keyword>
<reference evidence="8" key="1">
    <citation type="submission" date="2020-09" db="EMBL/GenBank/DDBJ databases">
        <title>A novel bacterium of genus Paenibacillus, isolated from South China Sea.</title>
        <authorList>
            <person name="Huang H."/>
            <person name="Mo K."/>
            <person name="Hu Y."/>
        </authorList>
    </citation>
    <scope>NUCLEOTIDE SEQUENCE</scope>
    <source>
        <strain evidence="8">IB182493</strain>
    </source>
</reference>
<keyword evidence="1" id="KW-1003">Cell membrane</keyword>
<dbReference type="SUPFAM" id="SSF53850">
    <property type="entry name" value="Periplasmic binding protein-like II"/>
    <property type="match status" value="1"/>
</dbReference>
<organism evidence="8 9">
    <name type="scientific">Paenibacillus arenilitoris</name>
    <dbReference type="NCBI Taxonomy" id="2772299"/>
    <lineage>
        <taxon>Bacteria</taxon>
        <taxon>Bacillati</taxon>
        <taxon>Bacillota</taxon>
        <taxon>Bacilli</taxon>
        <taxon>Bacillales</taxon>
        <taxon>Paenibacillaceae</taxon>
        <taxon>Paenibacillus</taxon>
    </lineage>
</organism>
<keyword evidence="2 7" id="KW-0732">Signal</keyword>
<evidence type="ECO:0000256" key="2">
    <source>
        <dbReference type="ARBA" id="ARBA00022729"/>
    </source>
</evidence>
<keyword evidence="3" id="KW-0472">Membrane</keyword>
<protein>
    <submittedName>
        <fullName evidence="8">Extracellular solute-binding protein</fullName>
    </submittedName>
</protein>
<dbReference type="AlphaFoldDB" id="A0A927CRI2"/>
<dbReference type="RefSeq" id="WP_190866636.1">
    <property type="nucleotide sequence ID" value="NZ_JACXIY010000042.1"/>
</dbReference>
<evidence type="ECO:0000256" key="4">
    <source>
        <dbReference type="ARBA" id="ARBA00023139"/>
    </source>
</evidence>